<dbReference type="Pfam" id="PF09388">
    <property type="entry name" value="SpoOE-like"/>
    <property type="match status" value="1"/>
</dbReference>
<organism evidence="1 2">
    <name type="scientific">Paenibacillus thiaminolyticus</name>
    <name type="common">Bacillus thiaminolyticus</name>
    <dbReference type="NCBI Taxonomy" id="49283"/>
    <lineage>
        <taxon>Bacteria</taxon>
        <taxon>Bacillati</taxon>
        <taxon>Bacillota</taxon>
        <taxon>Bacilli</taxon>
        <taxon>Bacillales</taxon>
        <taxon>Paenibacillaceae</taxon>
        <taxon>Paenibacillus</taxon>
    </lineage>
</organism>
<reference evidence="1 2" key="1">
    <citation type="submission" date="2019-07" db="EMBL/GenBank/DDBJ databases">
        <title>Paenibacillus thiaminolyticus NRRL B-4156.</title>
        <authorList>
            <person name="Hehnly C."/>
            <person name="Zhang L."/>
        </authorList>
    </citation>
    <scope>NUCLEOTIDE SEQUENCE [LARGE SCALE GENOMIC DNA]</scope>
    <source>
        <strain evidence="1 2">NRRL B-4156</strain>
    </source>
</reference>
<dbReference type="RefSeq" id="WP_087444956.1">
    <property type="nucleotide sequence ID" value="NZ_CABMNB010000047.1"/>
</dbReference>
<sequence length="55" mass="6406">MKSIEDKINELRKKLVEAVGTKGKFTDEEVVRISQQLDSYIVELQSRQAAKRRDQ</sequence>
<proteinExistence type="predicted"/>
<dbReference type="Proteomes" id="UP000315377">
    <property type="component" value="Chromosome"/>
</dbReference>
<protein>
    <submittedName>
        <fullName evidence="1">Aspartyl-phosphate phosphatase Spo0E family protein</fullName>
    </submittedName>
</protein>
<evidence type="ECO:0000313" key="2">
    <source>
        <dbReference type="Proteomes" id="UP000315377"/>
    </source>
</evidence>
<dbReference type="GO" id="GO:0043937">
    <property type="term" value="P:regulation of sporulation"/>
    <property type="evidence" value="ECO:0007669"/>
    <property type="project" value="InterPro"/>
</dbReference>
<dbReference type="GO" id="GO:0046983">
    <property type="term" value="F:protein dimerization activity"/>
    <property type="evidence" value="ECO:0007669"/>
    <property type="project" value="InterPro"/>
</dbReference>
<dbReference type="InterPro" id="IPR036638">
    <property type="entry name" value="HLH_DNA-bd_sf"/>
</dbReference>
<dbReference type="InterPro" id="IPR018540">
    <property type="entry name" value="Spo0E-like"/>
</dbReference>
<dbReference type="Gene3D" id="4.10.280.10">
    <property type="entry name" value="Helix-loop-helix DNA-binding domain"/>
    <property type="match status" value="1"/>
</dbReference>
<gene>
    <name evidence="1" type="ORF">FLT43_10380</name>
</gene>
<dbReference type="EMBL" id="CP041405">
    <property type="protein sequence ID" value="QDM47232.1"/>
    <property type="molecule type" value="Genomic_DNA"/>
</dbReference>
<dbReference type="InterPro" id="IPR037208">
    <property type="entry name" value="Spo0E-like_sf"/>
</dbReference>
<accession>A0AAP9DZM3</accession>
<dbReference type="AlphaFoldDB" id="A0AAP9DZM3"/>
<name>A0AAP9DZM3_PANTH</name>
<evidence type="ECO:0000313" key="1">
    <source>
        <dbReference type="EMBL" id="QDM47232.1"/>
    </source>
</evidence>
<dbReference type="SUPFAM" id="SSF140500">
    <property type="entry name" value="BAS1536-like"/>
    <property type="match status" value="1"/>
</dbReference>